<dbReference type="RefSeq" id="WP_183377106.1">
    <property type="nucleotide sequence ID" value="NZ_CBCSFZ010000001.1"/>
</dbReference>
<comment type="caution">
    <text evidence="2">The sequence shown here is derived from an EMBL/GenBank/DDBJ whole genome shotgun (WGS) entry which is preliminary data.</text>
</comment>
<keyword evidence="2" id="KW-0378">Hydrolase</keyword>
<evidence type="ECO:0000259" key="1">
    <source>
        <dbReference type="Pfam" id="PF01738"/>
    </source>
</evidence>
<dbReference type="GO" id="GO:0008806">
    <property type="term" value="F:carboxymethylenebutenolidase activity"/>
    <property type="evidence" value="ECO:0007669"/>
    <property type="project" value="UniProtKB-EC"/>
</dbReference>
<organism evidence="2 3">
    <name type="scientific">Helcobacillus massiliensis</name>
    <dbReference type="NCBI Taxonomy" id="521392"/>
    <lineage>
        <taxon>Bacteria</taxon>
        <taxon>Bacillati</taxon>
        <taxon>Actinomycetota</taxon>
        <taxon>Actinomycetes</taxon>
        <taxon>Micrococcales</taxon>
        <taxon>Dermabacteraceae</taxon>
        <taxon>Helcobacillus</taxon>
    </lineage>
</organism>
<dbReference type="InterPro" id="IPR002925">
    <property type="entry name" value="Dienelactn_hydro"/>
</dbReference>
<dbReference type="EC" id="3.1.1.45" evidence="2"/>
<proteinExistence type="predicted"/>
<dbReference type="PANTHER" id="PTHR46623:SF6">
    <property type="entry name" value="ALPHA_BETA-HYDROLASES SUPERFAMILY PROTEIN"/>
    <property type="match status" value="1"/>
</dbReference>
<keyword evidence="3" id="KW-1185">Reference proteome</keyword>
<evidence type="ECO:0000313" key="3">
    <source>
        <dbReference type="Proteomes" id="UP000568050"/>
    </source>
</evidence>
<gene>
    <name evidence="2" type="ORF">FHX50_002066</name>
</gene>
<dbReference type="Gene3D" id="3.40.50.1820">
    <property type="entry name" value="alpha/beta hydrolase"/>
    <property type="match status" value="1"/>
</dbReference>
<accession>A0A839QVM3</accession>
<dbReference type="InterPro" id="IPR029058">
    <property type="entry name" value="AB_hydrolase_fold"/>
</dbReference>
<dbReference type="EMBL" id="JACHWP010000011">
    <property type="protein sequence ID" value="MBB3023765.1"/>
    <property type="molecule type" value="Genomic_DNA"/>
</dbReference>
<dbReference type="InterPro" id="IPR051049">
    <property type="entry name" value="Dienelactone_hydrolase-like"/>
</dbReference>
<dbReference type="Pfam" id="PF01738">
    <property type="entry name" value="DLH"/>
    <property type="match status" value="1"/>
</dbReference>
<sequence length="252" mass="27323">MSQRRSVTVEAVEIPTDIEALPGRLFRPDGTGDAPGIVLLQEIFGLSEYVLDRASDLAAAGYAVLVPQLFARLDPPITAIDESIGMEAALPEAMERTGELDWGRAVADGVHTFHALRGTDGVRHDEVAVMGFCYGGGLAFNVAAQSARDGAAPAALIAFYGSALPDLLDLAAEVDIPSLHVFGTADTFIPMDQVERIREAVTADGIRDQVEFHLHEGAGHAFDNPHPMFHHEQASRDAWWQMLEFLTRRLPL</sequence>
<protein>
    <submittedName>
        <fullName evidence="2">Carboxymethylenebutenolidase</fullName>
        <ecNumber evidence="2">3.1.1.45</ecNumber>
    </submittedName>
</protein>
<dbReference type="SUPFAM" id="SSF53474">
    <property type="entry name" value="alpha/beta-Hydrolases"/>
    <property type="match status" value="1"/>
</dbReference>
<reference evidence="2 3" key="1">
    <citation type="submission" date="2020-08" db="EMBL/GenBank/DDBJ databases">
        <title>Sequencing the genomes of 1000 actinobacteria strains.</title>
        <authorList>
            <person name="Klenk H.-P."/>
        </authorList>
    </citation>
    <scope>NUCLEOTIDE SEQUENCE [LARGE SCALE GENOMIC DNA]</scope>
    <source>
        <strain evidence="2 3">DSM 23040</strain>
    </source>
</reference>
<evidence type="ECO:0000313" key="2">
    <source>
        <dbReference type="EMBL" id="MBB3023765.1"/>
    </source>
</evidence>
<feature type="domain" description="Dienelactone hydrolase" evidence="1">
    <location>
        <begin position="22"/>
        <end position="248"/>
    </location>
</feature>
<dbReference type="AlphaFoldDB" id="A0A839QVM3"/>
<dbReference type="PANTHER" id="PTHR46623">
    <property type="entry name" value="CARBOXYMETHYLENEBUTENOLIDASE-RELATED"/>
    <property type="match status" value="1"/>
</dbReference>
<name>A0A839QVM3_9MICO</name>
<dbReference type="Proteomes" id="UP000568050">
    <property type="component" value="Unassembled WGS sequence"/>
</dbReference>